<dbReference type="InterPro" id="IPR023128">
    <property type="entry name" value="Prot_N_Gln_amidohydro_ab_roll"/>
</dbReference>
<dbReference type="GO" id="GO:0005829">
    <property type="term" value="C:cytosol"/>
    <property type="evidence" value="ECO:0007669"/>
    <property type="project" value="TreeGrafter"/>
</dbReference>
<dbReference type="Pfam" id="PF09764">
    <property type="entry name" value="Nt_Gln_amidase"/>
    <property type="match status" value="1"/>
</dbReference>
<evidence type="ECO:0000259" key="10">
    <source>
        <dbReference type="Pfam" id="PF09764"/>
    </source>
</evidence>
<feature type="domain" description="Protein N-terminal glutamine amidohydrolase alpha beta roll" evidence="10">
    <location>
        <begin position="98"/>
        <end position="278"/>
    </location>
</feature>
<accession>A0A0G4EJ40</accession>
<evidence type="ECO:0000256" key="2">
    <source>
        <dbReference type="ARBA" id="ARBA00011245"/>
    </source>
</evidence>
<keyword evidence="12" id="KW-1185">Reference proteome</keyword>
<dbReference type="STRING" id="1169540.A0A0G4EJ40"/>
<dbReference type="EC" id="3.5.1.122" evidence="3 8"/>
<reference evidence="11 12" key="1">
    <citation type="submission" date="2014-11" db="EMBL/GenBank/DDBJ databases">
        <authorList>
            <person name="Zhu J."/>
            <person name="Qi W."/>
            <person name="Song R."/>
        </authorList>
    </citation>
    <scope>NUCLEOTIDE SEQUENCE [LARGE SCALE GENOMIC DNA]</scope>
</reference>
<feature type="region of interest" description="Disordered" evidence="9">
    <location>
        <begin position="36"/>
        <end position="73"/>
    </location>
</feature>
<evidence type="ECO:0000256" key="1">
    <source>
        <dbReference type="ARBA" id="ARBA00008985"/>
    </source>
</evidence>
<comment type="similarity">
    <text evidence="1 8">Belongs to the NTAQ1 family.</text>
</comment>
<dbReference type="GO" id="GO:0008418">
    <property type="term" value="F:protein-N-terminal asparagine amidohydrolase activity"/>
    <property type="evidence" value="ECO:0007669"/>
    <property type="project" value="UniProtKB-UniRule"/>
</dbReference>
<dbReference type="InParanoid" id="A0A0G4EJ40"/>
<dbReference type="AlphaFoldDB" id="A0A0G4EJ40"/>
<organism evidence="11 12">
    <name type="scientific">Vitrella brassicaformis (strain CCMP3155)</name>
    <dbReference type="NCBI Taxonomy" id="1169540"/>
    <lineage>
        <taxon>Eukaryota</taxon>
        <taxon>Sar</taxon>
        <taxon>Alveolata</taxon>
        <taxon>Colpodellida</taxon>
        <taxon>Vitrellaceae</taxon>
        <taxon>Vitrella</taxon>
    </lineage>
</organism>
<name>A0A0G4EJ40_VITBC</name>
<keyword evidence="5 8" id="KW-0378">Hydrolase</keyword>
<protein>
    <recommendedName>
        <fullName evidence="4 8">Protein N-terminal glutamine amidohydrolase</fullName>
        <ecNumber evidence="3 8">3.5.1.122</ecNumber>
    </recommendedName>
    <alternativeName>
        <fullName evidence="6 8">Protein NH2-terminal glutamine deamidase</fullName>
    </alternativeName>
</protein>
<dbReference type="EMBL" id="CDMY01000243">
    <property type="protein sequence ID" value="CEL96287.1"/>
    <property type="molecule type" value="Genomic_DNA"/>
</dbReference>
<sequence>MADSPLTWRAEECVYTACYCEENVWWLCKRLEDWKNRPPAPQERQQEDDDDEDEDDDVDIAGSSGVRRPPMLPLPLDDLSVSVSSPPPGQQHFVGEWTGYAVFVTNPKQQTVMWRQKRGRGADGLIVWDYHVLFVATHHPAESPADDETRSHRRGGKRRRGAGSHTGPNVYVFDFDTTLGFPVPFDAYSVEAIRQVPPNLHRTFRVVEASLFLAQFASDRSHMRRPDGSWQAPPPSYPVIRPPDGQTDMNLHTYRDMDTNKDGLYGRVYGESEFVSLFGSESGVGVLMNGIGVAQPAM</sequence>
<feature type="compositionally biased region" description="Acidic residues" evidence="9">
    <location>
        <begin position="46"/>
        <end position="59"/>
    </location>
</feature>
<evidence type="ECO:0000256" key="8">
    <source>
        <dbReference type="RuleBase" id="RU367082"/>
    </source>
</evidence>
<dbReference type="VEuPathDB" id="CryptoDB:Vbra_7532"/>
<evidence type="ECO:0000256" key="7">
    <source>
        <dbReference type="ARBA" id="ARBA00048768"/>
    </source>
</evidence>
<dbReference type="InterPro" id="IPR037132">
    <property type="entry name" value="N_Gln_amidohydro_ab_roll_sf"/>
</dbReference>
<evidence type="ECO:0000256" key="3">
    <source>
        <dbReference type="ARBA" id="ARBA00012718"/>
    </source>
</evidence>
<comment type="function">
    <text evidence="8">Mediates the side-chain deamidation of N-terminal glutamine residues to glutamate, an important step in N-end rule pathway of protein degradation. Conversion of the resulting N-terminal glutamine to glutamate renders the protein susceptible to arginylation, polyubiquitination and degradation as specified by the N-end rule. Does not act on substrates with internal or C-terminal glutamine and does not act on non-glutamine residues in any position.</text>
</comment>
<evidence type="ECO:0000313" key="11">
    <source>
        <dbReference type="EMBL" id="CEL96287.1"/>
    </source>
</evidence>
<feature type="region of interest" description="Disordered" evidence="9">
    <location>
        <begin position="141"/>
        <end position="167"/>
    </location>
</feature>
<gene>
    <name evidence="11" type="ORF">Vbra_7532</name>
</gene>
<dbReference type="GO" id="GO:0005634">
    <property type="term" value="C:nucleus"/>
    <property type="evidence" value="ECO:0007669"/>
    <property type="project" value="TreeGrafter"/>
</dbReference>
<feature type="compositionally biased region" description="Basic residues" evidence="9">
    <location>
        <begin position="151"/>
        <end position="162"/>
    </location>
</feature>
<evidence type="ECO:0000256" key="4">
    <source>
        <dbReference type="ARBA" id="ARBA00021247"/>
    </source>
</evidence>
<dbReference type="Proteomes" id="UP000041254">
    <property type="component" value="Unassembled WGS sequence"/>
</dbReference>
<comment type="catalytic activity">
    <reaction evidence="7 8">
        <text>N-terminal L-glutaminyl-[protein] + H2O = N-terminal L-glutamyl-[protein] + NH4(+)</text>
        <dbReference type="Rhea" id="RHEA:50680"/>
        <dbReference type="Rhea" id="RHEA-COMP:12668"/>
        <dbReference type="Rhea" id="RHEA-COMP:12777"/>
        <dbReference type="ChEBI" id="CHEBI:15377"/>
        <dbReference type="ChEBI" id="CHEBI:28938"/>
        <dbReference type="ChEBI" id="CHEBI:64721"/>
        <dbReference type="ChEBI" id="CHEBI:64722"/>
        <dbReference type="EC" id="3.5.1.122"/>
    </reaction>
</comment>
<dbReference type="PANTHER" id="PTHR13035">
    <property type="entry name" value="PROTEIN N-TERMINAL GLUTAMINE AMIDOHYDROLASE"/>
    <property type="match status" value="1"/>
</dbReference>
<proteinExistence type="inferred from homology"/>
<dbReference type="InterPro" id="IPR039733">
    <property type="entry name" value="NTAQ1"/>
</dbReference>
<evidence type="ECO:0000313" key="12">
    <source>
        <dbReference type="Proteomes" id="UP000041254"/>
    </source>
</evidence>
<evidence type="ECO:0000256" key="9">
    <source>
        <dbReference type="SAM" id="MobiDB-lite"/>
    </source>
</evidence>
<dbReference type="OrthoDB" id="191192at2759"/>
<evidence type="ECO:0000256" key="5">
    <source>
        <dbReference type="ARBA" id="ARBA00022801"/>
    </source>
</evidence>
<dbReference type="GO" id="GO:0070773">
    <property type="term" value="F:protein-N-terminal glutamine amidohydrolase activity"/>
    <property type="evidence" value="ECO:0007669"/>
    <property type="project" value="UniProtKB-UniRule"/>
</dbReference>
<evidence type="ECO:0000256" key="6">
    <source>
        <dbReference type="ARBA" id="ARBA00029677"/>
    </source>
</evidence>
<comment type="subunit">
    <text evidence="2 8">Monomer.</text>
</comment>
<dbReference type="PANTHER" id="PTHR13035:SF0">
    <property type="entry name" value="PROTEIN N-TERMINAL GLUTAMINE AMIDOHYDROLASE"/>
    <property type="match status" value="1"/>
</dbReference>
<dbReference type="Gene3D" id="3.10.620.10">
    <property type="entry name" value="Protein N-terminal glutamine amidohydrolase, alpha beta roll"/>
    <property type="match status" value="2"/>
</dbReference>